<reference evidence="2" key="1">
    <citation type="submission" date="2018-02" db="EMBL/GenBank/DDBJ databases">
        <title>Rhizophora mucronata_Transcriptome.</title>
        <authorList>
            <person name="Meera S.P."/>
            <person name="Sreeshan A."/>
            <person name="Augustine A."/>
        </authorList>
    </citation>
    <scope>NUCLEOTIDE SEQUENCE</scope>
    <source>
        <tissue evidence="2">Leaf</tissue>
    </source>
</reference>
<feature type="region of interest" description="Disordered" evidence="1">
    <location>
        <begin position="1"/>
        <end position="27"/>
    </location>
</feature>
<protein>
    <submittedName>
        <fullName evidence="2">Uncharacterized protein</fullName>
    </submittedName>
</protein>
<dbReference type="EMBL" id="GGEC01047616">
    <property type="protein sequence ID" value="MBX28100.1"/>
    <property type="molecule type" value="Transcribed_RNA"/>
</dbReference>
<name>A0A2P2MCX9_RHIMU</name>
<sequence>MTRRIIPLRCTSPPPITGHLSRSNLIS</sequence>
<accession>A0A2P2MCX9</accession>
<dbReference type="AlphaFoldDB" id="A0A2P2MCX9"/>
<evidence type="ECO:0000313" key="2">
    <source>
        <dbReference type="EMBL" id="MBX28100.1"/>
    </source>
</evidence>
<organism evidence="2">
    <name type="scientific">Rhizophora mucronata</name>
    <name type="common">Asiatic mangrove</name>
    <dbReference type="NCBI Taxonomy" id="61149"/>
    <lineage>
        <taxon>Eukaryota</taxon>
        <taxon>Viridiplantae</taxon>
        <taxon>Streptophyta</taxon>
        <taxon>Embryophyta</taxon>
        <taxon>Tracheophyta</taxon>
        <taxon>Spermatophyta</taxon>
        <taxon>Magnoliopsida</taxon>
        <taxon>eudicotyledons</taxon>
        <taxon>Gunneridae</taxon>
        <taxon>Pentapetalae</taxon>
        <taxon>rosids</taxon>
        <taxon>fabids</taxon>
        <taxon>Malpighiales</taxon>
        <taxon>Rhizophoraceae</taxon>
        <taxon>Rhizophora</taxon>
    </lineage>
</organism>
<evidence type="ECO:0000256" key="1">
    <source>
        <dbReference type="SAM" id="MobiDB-lite"/>
    </source>
</evidence>
<proteinExistence type="predicted"/>